<evidence type="ECO:0000256" key="2">
    <source>
        <dbReference type="SAM" id="Phobius"/>
    </source>
</evidence>
<feature type="transmembrane region" description="Helical" evidence="2">
    <location>
        <begin position="122"/>
        <end position="144"/>
    </location>
</feature>
<dbReference type="OrthoDB" id="8206682at2"/>
<evidence type="ECO:0000259" key="3">
    <source>
        <dbReference type="Pfam" id="PF01757"/>
    </source>
</evidence>
<dbReference type="EMBL" id="SZNQ01000001">
    <property type="protein sequence ID" value="TKT02759.1"/>
    <property type="molecule type" value="Genomic_DNA"/>
</dbReference>
<feature type="transmembrane region" description="Helical" evidence="2">
    <location>
        <begin position="389"/>
        <end position="410"/>
    </location>
</feature>
<evidence type="ECO:0000313" key="5">
    <source>
        <dbReference type="Proteomes" id="UP000305929"/>
    </source>
</evidence>
<keyword evidence="4" id="KW-0012">Acyltransferase</keyword>
<keyword evidence="5" id="KW-1185">Reference proteome</keyword>
<feature type="transmembrane region" description="Helical" evidence="2">
    <location>
        <begin position="349"/>
        <end position="368"/>
    </location>
</feature>
<accession>A0A4U5WL37</accession>
<keyword evidence="2" id="KW-0472">Membrane</keyword>
<name>A0A4U5WL37_STRLS</name>
<evidence type="ECO:0000256" key="1">
    <source>
        <dbReference type="SAM" id="MobiDB-lite"/>
    </source>
</evidence>
<feature type="transmembrane region" description="Helical" evidence="2">
    <location>
        <begin position="94"/>
        <end position="116"/>
    </location>
</feature>
<feature type="transmembrane region" description="Helical" evidence="2">
    <location>
        <begin position="227"/>
        <end position="249"/>
    </location>
</feature>
<dbReference type="GO" id="GO:0016747">
    <property type="term" value="F:acyltransferase activity, transferring groups other than amino-acyl groups"/>
    <property type="evidence" value="ECO:0007669"/>
    <property type="project" value="InterPro"/>
</dbReference>
<feature type="transmembrane region" description="Helical" evidence="2">
    <location>
        <begin position="194"/>
        <end position="215"/>
    </location>
</feature>
<feature type="transmembrane region" description="Helical" evidence="2">
    <location>
        <begin position="50"/>
        <end position="73"/>
    </location>
</feature>
<dbReference type="Pfam" id="PF01757">
    <property type="entry name" value="Acyl_transf_3"/>
    <property type="match status" value="1"/>
</dbReference>
<feature type="compositionally biased region" description="Low complexity" evidence="1">
    <location>
        <begin position="553"/>
        <end position="563"/>
    </location>
</feature>
<keyword evidence="2" id="KW-1133">Transmembrane helix</keyword>
<sequence length="573" mass="58070">MERDRYVDFLRAWAIVLVVVGHWVITGLVRHPDGTLGAPELLATVPWTQWLTLGLQIMPLFFLAGGHAAAGSWERARARGGSAAGWVGRRAVRLLLPVGAYCGLVLTGLGVASLAGVDRGTLALVGWAMAMQFWFLPVYLLLSALTPVLYAAHRRWGVWVPVGMGVVAVGVSWGTASGLGTAAGADLGAGSLSVADAFGSLNYVLVWGVVYQLGFCWRDRLLGGRPWAGGALVLGGGAAFAALVGAGPFPVSLILVTGQDPSNTNPPSAAMLAWSVGQVGLALLAAPAVRRWLERERVWRGVGRLGGLSMTLYLWHMLPVLVVAAAFYLPGLAPRPAFGSAAWWAWRVPWLVVLGAVLAGVVRALMPLERLLASLDGRLRPDVRLRPGLRVWAGLAAAVPSLAYFAGHGFAPGGRLSLPAVLGLAVGTALVVASGPGRGPGGEQGPDTARAADGRDCGRAAPGGGAVAVAGAREEVGGGVVTASDARVQPGDGAGAAAGTRAELGEGSVAASGAREELGDGPVTAADARAEPGEGSVAASGAREELGDGALAAARAQAGPDDGSVTAVGAGPG</sequence>
<feature type="region of interest" description="Disordered" evidence="1">
    <location>
        <begin position="436"/>
        <end position="458"/>
    </location>
</feature>
<protein>
    <submittedName>
        <fullName evidence="4">Acyltransferase</fullName>
    </submittedName>
</protein>
<dbReference type="InterPro" id="IPR002656">
    <property type="entry name" value="Acyl_transf_3_dom"/>
</dbReference>
<dbReference type="Proteomes" id="UP000305929">
    <property type="component" value="Unassembled WGS sequence"/>
</dbReference>
<proteinExistence type="predicted"/>
<dbReference type="RefSeq" id="WP_137308669.1">
    <property type="nucleotide sequence ID" value="NZ_SZNQ01000001.1"/>
</dbReference>
<feature type="domain" description="Acyltransferase 3" evidence="3">
    <location>
        <begin position="5"/>
        <end position="360"/>
    </location>
</feature>
<evidence type="ECO:0000313" key="4">
    <source>
        <dbReference type="EMBL" id="TKT02759.1"/>
    </source>
</evidence>
<organism evidence="4 5">
    <name type="scientific">Streptomyces lasalocidi</name>
    <name type="common">Streptomyces lasaliensis</name>
    <dbReference type="NCBI Taxonomy" id="324833"/>
    <lineage>
        <taxon>Bacteria</taxon>
        <taxon>Bacillati</taxon>
        <taxon>Actinomycetota</taxon>
        <taxon>Actinomycetes</taxon>
        <taxon>Kitasatosporales</taxon>
        <taxon>Streptomycetaceae</taxon>
        <taxon>Streptomyces</taxon>
    </lineage>
</organism>
<reference evidence="4 5" key="1">
    <citation type="submission" date="2019-04" db="EMBL/GenBank/DDBJ databases">
        <title>Streptomyces lasaliensis sp. nov., an Actinomycete isolated from soil which produces the polyether antibiotic lasalocid.</title>
        <authorList>
            <person name="Erwin G."/>
            <person name="Haber C."/>
        </authorList>
    </citation>
    <scope>NUCLEOTIDE SEQUENCE [LARGE SCALE GENOMIC DNA]</scope>
    <source>
        <strain evidence="4 5">X-537</strain>
    </source>
</reference>
<feature type="transmembrane region" description="Helical" evidence="2">
    <location>
        <begin position="269"/>
        <end position="289"/>
    </location>
</feature>
<feature type="transmembrane region" description="Helical" evidence="2">
    <location>
        <begin position="12"/>
        <end position="30"/>
    </location>
</feature>
<feature type="transmembrane region" description="Helical" evidence="2">
    <location>
        <begin position="156"/>
        <end position="174"/>
    </location>
</feature>
<dbReference type="AlphaFoldDB" id="A0A4U5WL37"/>
<keyword evidence="2" id="KW-0812">Transmembrane</keyword>
<feature type="region of interest" description="Disordered" evidence="1">
    <location>
        <begin position="553"/>
        <end position="573"/>
    </location>
</feature>
<gene>
    <name evidence="4" type="ORF">E4U91_23510</name>
</gene>
<keyword evidence="4" id="KW-0808">Transferase</keyword>
<comment type="caution">
    <text evidence="4">The sequence shown here is derived from an EMBL/GenBank/DDBJ whole genome shotgun (WGS) entry which is preliminary data.</text>
</comment>
<feature type="transmembrane region" description="Helical" evidence="2">
    <location>
        <begin position="310"/>
        <end position="329"/>
    </location>
</feature>